<feature type="compositionally biased region" description="Polar residues" evidence="3">
    <location>
        <begin position="200"/>
        <end position="217"/>
    </location>
</feature>
<dbReference type="GO" id="GO:0005634">
    <property type="term" value="C:nucleus"/>
    <property type="evidence" value="ECO:0007669"/>
    <property type="project" value="UniProtKB-SubCell"/>
</dbReference>
<dbReference type="InterPro" id="IPR036390">
    <property type="entry name" value="WH_DNA-bd_sf"/>
</dbReference>
<dbReference type="AlphaFoldDB" id="A0AAN6JTY7"/>
<feature type="compositionally biased region" description="Polar residues" evidence="3">
    <location>
        <begin position="137"/>
        <end position="157"/>
    </location>
</feature>
<evidence type="ECO:0000256" key="1">
    <source>
        <dbReference type="ARBA" id="ARBA00023125"/>
    </source>
</evidence>
<dbReference type="EMBL" id="JAPDMZ010000004">
    <property type="protein sequence ID" value="KAK0557589.1"/>
    <property type="molecule type" value="Genomic_DNA"/>
</dbReference>
<dbReference type="InterPro" id="IPR018122">
    <property type="entry name" value="TF_fork_head_CS_1"/>
</dbReference>
<organism evidence="5 6">
    <name type="scientific">Tilletia horrida</name>
    <dbReference type="NCBI Taxonomy" id="155126"/>
    <lineage>
        <taxon>Eukaryota</taxon>
        <taxon>Fungi</taxon>
        <taxon>Dikarya</taxon>
        <taxon>Basidiomycota</taxon>
        <taxon>Ustilaginomycotina</taxon>
        <taxon>Exobasidiomycetes</taxon>
        <taxon>Tilletiales</taxon>
        <taxon>Tilletiaceae</taxon>
        <taxon>Tilletia</taxon>
    </lineage>
</organism>
<proteinExistence type="predicted"/>
<feature type="compositionally biased region" description="Gly residues" evidence="3">
    <location>
        <begin position="324"/>
        <end position="337"/>
    </location>
</feature>
<feature type="compositionally biased region" description="Low complexity" evidence="3">
    <location>
        <begin position="729"/>
        <end position="738"/>
    </location>
</feature>
<feature type="region of interest" description="Disordered" evidence="3">
    <location>
        <begin position="729"/>
        <end position="765"/>
    </location>
</feature>
<comment type="caution">
    <text evidence="5">The sequence shown here is derived from an EMBL/GenBank/DDBJ whole genome shotgun (WGS) entry which is preliminary data.</text>
</comment>
<feature type="compositionally biased region" description="Acidic residues" evidence="3">
    <location>
        <begin position="866"/>
        <end position="885"/>
    </location>
</feature>
<dbReference type="Proteomes" id="UP001176517">
    <property type="component" value="Unassembled WGS sequence"/>
</dbReference>
<dbReference type="InterPro" id="IPR001766">
    <property type="entry name" value="Fork_head_dom"/>
</dbReference>
<reference evidence="5" key="1">
    <citation type="journal article" date="2023" name="PhytoFront">
        <title>Draft Genome Resources of Seven Strains of Tilletia horrida, Causal Agent of Kernel Smut of Rice.</title>
        <authorList>
            <person name="Khanal S."/>
            <person name="Antony Babu S."/>
            <person name="Zhou X.G."/>
        </authorList>
    </citation>
    <scope>NUCLEOTIDE SEQUENCE</scope>
    <source>
        <strain evidence="5">TX6</strain>
    </source>
</reference>
<dbReference type="SUPFAM" id="SSF46785">
    <property type="entry name" value="Winged helix' DNA-binding domain"/>
    <property type="match status" value="1"/>
</dbReference>
<feature type="compositionally biased region" description="Polar residues" evidence="3">
    <location>
        <begin position="431"/>
        <end position="441"/>
    </location>
</feature>
<feature type="region of interest" description="Disordered" evidence="3">
    <location>
        <begin position="130"/>
        <end position="241"/>
    </location>
</feature>
<feature type="region of interest" description="Disordered" evidence="3">
    <location>
        <begin position="1"/>
        <end position="71"/>
    </location>
</feature>
<sequence>MRNQPAGAQSADDTHATENLYSTPAAWSRQPTFQQASQIRDRAPPTLTGAEVSAGGYHRVGDGSNTSTQFTNMAPFVNQTLRRGMFDSAAGARTTGGTWQSSAPGSDSTWAFQNTGATHGQLVGAVPSNMVPHGSAQFGNGQTDPHYGQQQGYSGTSDDGRPIHLQTQTGMPAVSLHSQPVMPYSGSGRSTEADYASRMGNLSNNQEASQAETSSRIQGGAGSKRTSNHFPQAQEQTPHIRRRRRPPFSYAGLIAQAINSSPEGRLTLREIYQWISTQFPALYPMAGPESQGWQNTVRHNLSLNKAFKKQARTARDPPADNGTSGTGKGKGKGAGSGRRGKGGFWTLDPVRGAALLNSSASRGDGGDDEDRDRVKDESSSANDRAREASSASSSMAASGAGHPTGTGSSHTSTTAGTPSFPSVLLPRLRTDSPSGAGNSANAFDRHQLNAPPGPGHGHIFPLGVPPTPQTAPLQPAVYPSLSFDASGRPRGYTIGTTDQVREQAWLSAGGPSQNAVAGIAYGFAYPLDGTGSERYGARARHQTTTGVTSMPTSTFGGSPQGIPATQAYPPNFPQQRNHPQWGGGGASSSNGSIGPGLAMGGFGNGANGGNGTVSSTFVRSSGGTAPMLFPSGTNSASSALQISLSSSSSSAGVRGLIAAGEGATARLPQDGQTGRQGYGLGVPHPSASGTFHVPPGSAAIGPSAHNSSLATVPGVADVPAVKRIGLNLPAPSQQLGSPPSGGGASPPKMGIQRAGSTSAGAASHVLKPRRQHSFINEVLDCFETACGPIFDALETESNGGVSFPDIRMNRLDVTAAISRALLPYRHDPTLPHYALGQEIASSSAPPAPDAAPSPGMLRRSSFATDTDGEAEIGSGSDEEGDDEEGLVGGGSKLLGTGRSKSRIESIVELLLP</sequence>
<feature type="domain" description="Fork-head" evidence="4">
    <location>
        <begin position="245"/>
        <end position="349"/>
    </location>
</feature>
<feature type="region of interest" description="Disordered" evidence="3">
    <location>
        <begin position="574"/>
        <end position="598"/>
    </location>
</feature>
<protein>
    <recommendedName>
        <fullName evidence="4">Fork-head domain-containing protein</fullName>
    </recommendedName>
</protein>
<name>A0AAN6JTY7_9BASI</name>
<dbReference type="GO" id="GO:0000981">
    <property type="term" value="F:DNA-binding transcription factor activity, RNA polymerase II-specific"/>
    <property type="evidence" value="ECO:0007669"/>
    <property type="project" value="TreeGrafter"/>
</dbReference>
<dbReference type="PANTHER" id="PTHR11829:SF343">
    <property type="entry name" value="FORK-HEAD DOMAIN-CONTAINING PROTEIN"/>
    <property type="match status" value="1"/>
</dbReference>
<evidence type="ECO:0000313" key="5">
    <source>
        <dbReference type="EMBL" id="KAK0557589.1"/>
    </source>
</evidence>
<feature type="compositionally biased region" description="Low complexity" evidence="3">
    <location>
        <begin position="388"/>
        <end position="419"/>
    </location>
</feature>
<feature type="region of interest" description="Disordered" evidence="3">
    <location>
        <begin position="308"/>
        <end position="457"/>
    </location>
</feature>
<dbReference type="PROSITE" id="PS00657">
    <property type="entry name" value="FORK_HEAD_1"/>
    <property type="match status" value="1"/>
</dbReference>
<dbReference type="CDD" id="cd00059">
    <property type="entry name" value="FH_FOX"/>
    <property type="match status" value="1"/>
</dbReference>
<dbReference type="PANTHER" id="PTHR11829">
    <property type="entry name" value="FORKHEAD BOX PROTEIN"/>
    <property type="match status" value="1"/>
</dbReference>
<feature type="region of interest" description="Disordered" evidence="3">
    <location>
        <begin position="840"/>
        <end position="897"/>
    </location>
</feature>
<feature type="compositionally biased region" description="Polar residues" evidence="3">
    <location>
        <begin position="224"/>
        <end position="237"/>
    </location>
</feature>
<dbReference type="InterPro" id="IPR036388">
    <property type="entry name" value="WH-like_DNA-bd_sf"/>
</dbReference>
<dbReference type="Pfam" id="PF00250">
    <property type="entry name" value="Forkhead"/>
    <property type="match status" value="1"/>
</dbReference>
<dbReference type="InterPro" id="IPR050211">
    <property type="entry name" value="FOX_domain-containing"/>
</dbReference>
<evidence type="ECO:0000256" key="3">
    <source>
        <dbReference type="SAM" id="MobiDB-lite"/>
    </source>
</evidence>
<feature type="compositionally biased region" description="Basic and acidic residues" evidence="3">
    <location>
        <begin position="371"/>
        <end position="387"/>
    </location>
</feature>
<accession>A0AAN6JTY7</accession>
<dbReference type="Gene3D" id="1.10.10.10">
    <property type="entry name" value="Winged helix-like DNA-binding domain superfamily/Winged helix DNA-binding domain"/>
    <property type="match status" value="1"/>
</dbReference>
<comment type="subcellular location">
    <subcellularLocation>
        <location evidence="2">Nucleus</location>
    </subcellularLocation>
</comment>
<dbReference type="PROSITE" id="PS50039">
    <property type="entry name" value="FORK_HEAD_3"/>
    <property type="match status" value="1"/>
</dbReference>
<dbReference type="GO" id="GO:0000978">
    <property type="term" value="F:RNA polymerase II cis-regulatory region sequence-specific DNA binding"/>
    <property type="evidence" value="ECO:0007669"/>
    <property type="project" value="TreeGrafter"/>
</dbReference>
<feature type="DNA-binding region" description="Fork-head" evidence="2">
    <location>
        <begin position="245"/>
        <end position="349"/>
    </location>
</feature>
<feature type="compositionally biased region" description="Polar residues" evidence="3">
    <location>
        <begin position="29"/>
        <end position="38"/>
    </location>
</feature>
<evidence type="ECO:0000313" key="6">
    <source>
        <dbReference type="Proteomes" id="UP001176517"/>
    </source>
</evidence>
<keyword evidence="6" id="KW-1185">Reference proteome</keyword>
<gene>
    <name evidence="5" type="ORF">OC846_000377</name>
</gene>
<evidence type="ECO:0000259" key="4">
    <source>
        <dbReference type="PROSITE" id="PS50039"/>
    </source>
</evidence>
<evidence type="ECO:0000256" key="2">
    <source>
        <dbReference type="PROSITE-ProRule" id="PRU00089"/>
    </source>
</evidence>
<dbReference type="PRINTS" id="PR00053">
    <property type="entry name" value="FORKHEAD"/>
</dbReference>
<keyword evidence="2" id="KW-0539">Nucleus</keyword>
<dbReference type="SMART" id="SM00339">
    <property type="entry name" value="FH"/>
    <property type="match status" value="1"/>
</dbReference>
<keyword evidence="1 2" id="KW-0238">DNA-binding</keyword>